<dbReference type="EMBL" id="VSSQ01025835">
    <property type="protein sequence ID" value="MPM74240.1"/>
    <property type="molecule type" value="Genomic_DNA"/>
</dbReference>
<protein>
    <submittedName>
        <fullName evidence="2">Uncharacterized protein</fullName>
    </submittedName>
</protein>
<dbReference type="AlphaFoldDB" id="A0A645CBE0"/>
<feature type="compositionally biased region" description="Basic residues" evidence="1">
    <location>
        <begin position="1"/>
        <end position="11"/>
    </location>
</feature>
<name>A0A645CBE0_9ZZZZ</name>
<sequence length="101" mass="11655">MSHTQIRKFHHTGGNARVVHQQTRSDKKGNGHQVHIHARGKHFGQNDIQRHFCRNHTEIENSAADKCHAHRNPKCQKGKHQNQRKPHTDTAHVVVSPFPFL</sequence>
<gene>
    <name evidence="2" type="ORF">SDC9_121225</name>
</gene>
<feature type="compositionally biased region" description="Basic residues" evidence="1">
    <location>
        <begin position="71"/>
        <end position="85"/>
    </location>
</feature>
<organism evidence="2">
    <name type="scientific">bioreactor metagenome</name>
    <dbReference type="NCBI Taxonomy" id="1076179"/>
    <lineage>
        <taxon>unclassified sequences</taxon>
        <taxon>metagenomes</taxon>
        <taxon>ecological metagenomes</taxon>
    </lineage>
</organism>
<comment type="caution">
    <text evidence="2">The sequence shown here is derived from an EMBL/GenBank/DDBJ whole genome shotgun (WGS) entry which is preliminary data.</text>
</comment>
<proteinExistence type="predicted"/>
<feature type="region of interest" description="Disordered" evidence="1">
    <location>
        <begin position="1"/>
        <end position="43"/>
    </location>
</feature>
<accession>A0A645CBE0</accession>
<reference evidence="2" key="1">
    <citation type="submission" date="2019-08" db="EMBL/GenBank/DDBJ databases">
        <authorList>
            <person name="Kucharzyk K."/>
            <person name="Murdoch R.W."/>
            <person name="Higgins S."/>
            <person name="Loffler F."/>
        </authorList>
    </citation>
    <scope>NUCLEOTIDE SEQUENCE</scope>
</reference>
<feature type="region of interest" description="Disordered" evidence="1">
    <location>
        <begin position="71"/>
        <end position="101"/>
    </location>
</feature>
<evidence type="ECO:0000256" key="1">
    <source>
        <dbReference type="SAM" id="MobiDB-lite"/>
    </source>
</evidence>
<evidence type="ECO:0000313" key="2">
    <source>
        <dbReference type="EMBL" id="MPM74240.1"/>
    </source>
</evidence>